<accession>A0A387C0M4</accession>
<evidence type="ECO:0000259" key="1">
    <source>
        <dbReference type="Pfam" id="PF01370"/>
    </source>
</evidence>
<dbReference type="AlphaFoldDB" id="A0A387C0M4"/>
<proteinExistence type="predicted"/>
<organism evidence="2 3">
    <name type="scientific">Gryllotalpicola protaetiae</name>
    <dbReference type="NCBI Taxonomy" id="2419771"/>
    <lineage>
        <taxon>Bacteria</taxon>
        <taxon>Bacillati</taxon>
        <taxon>Actinomycetota</taxon>
        <taxon>Actinomycetes</taxon>
        <taxon>Micrococcales</taxon>
        <taxon>Microbacteriaceae</taxon>
        <taxon>Gryllotalpicola</taxon>
    </lineage>
</organism>
<dbReference type="InterPro" id="IPR050177">
    <property type="entry name" value="Lipid_A_modif_metabolic_enz"/>
</dbReference>
<dbReference type="Proteomes" id="UP000275069">
    <property type="component" value="Chromosome"/>
</dbReference>
<dbReference type="EMBL" id="CP032624">
    <property type="protein sequence ID" value="AYG04091.1"/>
    <property type="molecule type" value="Genomic_DNA"/>
</dbReference>
<keyword evidence="3" id="KW-1185">Reference proteome</keyword>
<dbReference type="Pfam" id="PF01370">
    <property type="entry name" value="Epimerase"/>
    <property type="match status" value="1"/>
</dbReference>
<dbReference type="InterPro" id="IPR036291">
    <property type="entry name" value="NAD(P)-bd_dom_sf"/>
</dbReference>
<gene>
    <name evidence="2" type="ORF">D7I44_11500</name>
</gene>
<evidence type="ECO:0000313" key="3">
    <source>
        <dbReference type="Proteomes" id="UP000275069"/>
    </source>
</evidence>
<feature type="domain" description="NAD-dependent epimerase/dehydratase" evidence="1">
    <location>
        <begin position="11"/>
        <end position="225"/>
    </location>
</feature>
<dbReference type="OrthoDB" id="9776016at2"/>
<dbReference type="KEGG" id="gry:D7I44_11500"/>
<dbReference type="InterPro" id="IPR001509">
    <property type="entry name" value="Epimerase_deHydtase"/>
</dbReference>
<sequence>MHEHDGAPLDVLFLGGTGTISASSVRLAVAHGFHVSVLNRGANRTGRELPDEVEWLTGDVTDDASVVAAIGDRTFDAVVNFLSYDEDDVARMVALFGGRTKQYVHISSGSIYAKPVLITPITESTPTAPNPPLPYATAKWRAEQALARAHREQGFPVTVIRPSHTYDDANPPLAGGWAVIDRIARGEEVPVHGDGTSLWTLTHAEDFAQGLVGLLGSERAIGETFHITGDDVLTWDQIHTLFARALGVEPKLVHVPSEFYPVVAPEWFWSGEFVGDLGHSAVFDNSKIRRFVPGFAPKLTFERAVRRMLEWRAAHPETAHGDEATEEVLERVVDAYHAARQAFADRAPAAVGAAVAS</sequence>
<protein>
    <submittedName>
        <fullName evidence="2">NAD-dependent epimerase/dehydratase family protein</fullName>
    </submittedName>
</protein>
<dbReference type="RefSeq" id="WP_120789621.1">
    <property type="nucleotide sequence ID" value="NZ_CP032624.1"/>
</dbReference>
<evidence type="ECO:0000313" key="2">
    <source>
        <dbReference type="EMBL" id="AYG04091.1"/>
    </source>
</evidence>
<dbReference type="PANTHER" id="PTHR43245">
    <property type="entry name" value="BIFUNCTIONAL POLYMYXIN RESISTANCE PROTEIN ARNA"/>
    <property type="match status" value="1"/>
</dbReference>
<reference evidence="2 3" key="1">
    <citation type="submission" date="2018-09" db="EMBL/GenBank/DDBJ databases">
        <title>Genome sequencing of strain 2DFW10M-5.</title>
        <authorList>
            <person name="Heo J."/>
            <person name="Kim S.-J."/>
            <person name="Kwon S.-W."/>
        </authorList>
    </citation>
    <scope>NUCLEOTIDE SEQUENCE [LARGE SCALE GENOMIC DNA]</scope>
    <source>
        <strain evidence="2 3">2DFW10M-5</strain>
    </source>
</reference>
<name>A0A387C0M4_9MICO</name>
<dbReference type="Gene3D" id="3.40.50.720">
    <property type="entry name" value="NAD(P)-binding Rossmann-like Domain"/>
    <property type="match status" value="1"/>
</dbReference>
<dbReference type="SUPFAM" id="SSF51735">
    <property type="entry name" value="NAD(P)-binding Rossmann-fold domains"/>
    <property type="match status" value="1"/>
</dbReference>